<protein>
    <submittedName>
        <fullName evidence="2">Uncharacterized protein</fullName>
    </submittedName>
</protein>
<feature type="region of interest" description="Disordered" evidence="1">
    <location>
        <begin position="91"/>
        <end position="115"/>
    </location>
</feature>
<name>A0ABV3P7E2_9ACTN</name>
<proteinExistence type="predicted"/>
<dbReference type="RefSeq" id="WP_367638682.1">
    <property type="nucleotide sequence ID" value="NZ_JBFNQN010000008.1"/>
</dbReference>
<gene>
    <name evidence="2" type="ORF">AB1207_12390</name>
</gene>
<reference evidence="2 3" key="1">
    <citation type="submission" date="2024-07" db="EMBL/GenBank/DDBJ databases">
        <authorList>
            <person name="Thanompreechachai J."/>
            <person name="Duangmal K."/>
        </authorList>
    </citation>
    <scope>NUCLEOTIDE SEQUENCE [LARGE SCALE GENOMIC DNA]</scope>
    <source>
        <strain evidence="2 3">KCTC 19886</strain>
    </source>
</reference>
<keyword evidence="3" id="KW-1185">Reference proteome</keyword>
<sequence length="115" mass="13381">MKPLWQVVQDLEFAYKKGWLTPTFLDNYAVKNEERVSALYALCAKNFLDVEHEIGRNDHIAKERSRGLDQSAVNRAMEEEARVLNQEMRRAREDGRPYALRKPSKNAQFVRKAGT</sequence>
<comment type="caution">
    <text evidence="2">The sequence shown here is derived from an EMBL/GenBank/DDBJ whole genome shotgun (WGS) entry which is preliminary data.</text>
</comment>
<organism evidence="2 3">
    <name type="scientific">Kineococcus endophyticus</name>
    <dbReference type="NCBI Taxonomy" id="1181883"/>
    <lineage>
        <taxon>Bacteria</taxon>
        <taxon>Bacillati</taxon>
        <taxon>Actinomycetota</taxon>
        <taxon>Actinomycetes</taxon>
        <taxon>Kineosporiales</taxon>
        <taxon>Kineosporiaceae</taxon>
        <taxon>Kineococcus</taxon>
    </lineage>
</organism>
<dbReference type="Proteomes" id="UP001555826">
    <property type="component" value="Unassembled WGS sequence"/>
</dbReference>
<accession>A0ABV3P7E2</accession>
<evidence type="ECO:0000256" key="1">
    <source>
        <dbReference type="SAM" id="MobiDB-lite"/>
    </source>
</evidence>
<evidence type="ECO:0000313" key="3">
    <source>
        <dbReference type="Proteomes" id="UP001555826"/>
    </source>
</evidence>
<dbReference type="EMBL" id="JBFNQN010000008">
    <property type="protein sequence ID" value="MEW9265550.1"/>
    <property type="molecule type" value="Genomic_DNA"/>
</dbReference>
<evidence type="ECO:0000313" key="2">
    <source>
        <dbReference type="EMBL" id="MEW9265550.1"/>
    </source>
</evidence>